<dbReference type="AlphaFoldDB" id="A0AAU9DPP9"/>
<dbReference type="InterPro" id="IPR003838">
    <property type="entry name" value="ABC3_permease_C"/>
</dbReference>
<dbReference type="EMBL" id="AP026802">
    <property type="protein sequence ID" value="BDR59157.1"/>
    <property type="molecule type" value="Genomic_DNA"/>
</dbReference>
<evidence type="ECO:0000313" key="11">
    <source>
        <dbReference type="Proteomes" id="UP001321861"/>
    </source>
</evidence>
<dbReference type="Pfam" id="PF12704">
    <property type="entry name" value="MacB_PCD"/>
    <property type="match status" value="1"/>
</dbReference>
<dbReference type="Proteomes" id="UP001321861">
    <property type="component" value="Chromosome"/>
</dbReference>
<dbReference type="GO" id="GO:0022857">
    <property type="term" value="F:transmembrane transporter activity"/>
    <property type="evidence" value="ECO:0007669"/>
    <property type="project" value="TreeGrafter"/>
</dbReference>
<dbReference type="GO" id="GO:0005886">
    <property type="term" value="C:plasma membrane"/>
    <property type="evidence" value="ECO:0007669"/>
    <property type="project" value="UniProtKB-SubCell"/>
</dbReference>
<dbReference type="InterPro" id="IPR025857">
    <property type="entry name" value="MacB_PCD"/>
</dbReference>
<feature type="domain" description="MacB-like periplasmic core" evidence="9">
    <location>
        <begin position="21"/>
        <end position="219"/>
    </location>
</feature>
<evidence type="ECO:0000256" key="7">
    <source>
        <dbReference type="SAM" id="Phobius"/>
    </source>
</evidence>
<proteinExistence type="inferred from homology"/>
<evidence type="ECO:0000259" key="9">
    <source>
        <dbReference type="Pfam" id="PF12704"/>
    </source>
</evidence>
<evidence type="ECO:0000256" key="6">
    <source>
        <dbReference type="ARBA" id="ARBA00038076"/>
    </source>
</evidence>
<evidence type="ECO:0000256" key="1">
    <source>
        <dbReference type="ARBA" id="ARBA00004651"/>
    </source>
</evidence>
<gene>
    <name evidence="10" type="ORF">XA3_15980</name>
</gene>
<feature type="domain" description="ABC3 transporter permease C-terminal" evidence="8">
    <location>
        <begin position="290"/>
        <end position="414"/>
    </location>
</feature>
<accession>A0AAU9DPP9</accession>
<keyword evidence="2" id="KW-1003">Cell membrane</keyword>
<evidence type="ECO:0000256" key="5">
    <source>
        <dbReference type="ARBA" id="ARBA00023136"/>
    </source>
</evidence>
<feature type="transmembrane region" description="Helical" evidence="7">
    <location>
        <begin position="379"/>
        <end position="401"/>
    </location>
</feature>
<feature type="transmembrane region" description="Helical" evidence="7">
    <location>
        <begin position="288"/>
        <end position="312"/>
    </location>
</feature>
<comment type="subcellular location">
    <subcellularLocation>
        <location evidence="1">Cell membrane</location>
        <topology evidence="1">Multi-pass membrane protein</topology>
    </subcellularLocation>
</comment>
<keyword evidence="4 7" id="KW-1133">Transmembrane helix</keyword>
<dbReference type="PANTHER" id="PTHR30572">
    <property type="entry name" value="MEMBRANE COMPONENT OF TRANSPORTER-RELATED"/>
    <property type="match status" value="1"/>
</dbReference>
<sequence length="421" mass="45236">MKIFDILHSASANLWHNKSRTILTVIAIMIGAMTIALTVGVNSGVNDYVSKQVANVGDKGLVMIIPSSSAESNDKIQKYDPNRGNANEQESITPDKMKRLKEMNELKNVQGVQDTSIDYIQSSKSAKYVFQASSPTGINVDLKAGRQAAKKGQQNEVVLAGDYVKALGFKSAKQALGQKVKIAVSSKATNRQSIIDAKVVGVRNVSIVQGNQSIISQSLADQVSEHNLAGLPQKMQQNYIGATAMIQNPTDDNIAKVKSKLKKKGYQAQTFQDQIGQLRQVVNAITGVLILFGAIALLAASFGVINTLYMSVRDRTREIGLMKALGLGRGKVFSIFSCESILIGLIGSILGIIVAILVGSGLNSAASNSFLKGLPGFTLIKFTFPSICMIIVLIMFIAFLAGTLPARRASKLDPITALRYE</sequence>
<comment type="similarity">
    <text evidence="6">Belongs to the ABC-4 integral membrane protein family.</text>
</comment>
<protein>
    <submittedName>
        <fullName evidence="10">Permease</fullName>
    </submittedName>
</protein>
<dbReference type="PANTHER" id="PTHR30572:SF4">
    <property type="entry name" value="ABC TRANSPORTER PERMEASE YTRF"/>
    <property type="match status" value="1"/>
</dbReference>
<name>A0AAU9DPP9_9LACO</name>
<keyword evidence="11" id="KW-1185">Reference proteome</keyword>
<reference evidence="10 11" key="1">
    <citation type="journal article" date="2023" name="Microbiol. Spectr.">
        <title>Symbiosis of Carpenter Bees with Uncharacterized Lactic Acid Bacteria Showing NAD Auxotrophy.</title>
        <authorList>
            <person name="Kawasaki S."/>
            <person name="Ozawa K."/>
            <person name="Mori T."/>
            <person name="Yamamoto A."/>
            <person name="Ito M."/>
            <person name="Ohkuma M."/>
            <person name="Sakamoto M."/>
            <person name="Matsutani M."/>
        </authorList>
    </citation>
    <scope>NUCLEOTIDE SEQUENCE [LARGE SCALE GENOMIC DNA]</scope>
    <source>
        <strain evidence="10 11">XA3</strain>
    </source>
</reference>
<feature type="transmembrane region" description="Helical" evidence="7">
    <location>
        <begin position="333"/>
        <end position="359"/>
    </location>
</feature>
<evidence type="ECO:0000259" key="8">
    <source>
        <dbReference type="Pfam" id="PF02687"/>
    </source>
</evidence>
<evidence type="ECO:0000256" key="3">
    <source>
        <dbReference type="ARBA" id="ARBA00022692"/>
    </source>
</evidence>
<feature type="transmembrane region" description="Helical" evidence="7">
    <location>
        <begin position="21"/>
        <end position="41"/>
    </location>
</feature>
<evidence type="ECO:0000256" key="2">
    <source>
        <dbReference type="ARBA" id="ARBA00022475"/>
    </source>
</evidence>
<keyword evidence="5 7" id="KW-0472">Membrane</keyword>
<keyword evidence="3 7" id="KW-0812">Transmembrane</keyword>
<dbReference type="InterPro" id="IPR050250">
    <property type="entry name" value="Macrolide_Exporter_MacB"/>
</dbReference>
<dbReference type="Pfam" id="PF02687">
    <property type="entry name" value="FtsX"/>
    <property type="match status" value="1"/>
</dbReference>
<evidence type="ECO:0000313" key="10">
    <source>
        <dbReference type="EMBL" id="BDR59157.1"/>
    </source>
</evidence>
<dbReference type="KEGG" id="xap:XA3_15980"/>
<dbReference type="RefSeq" id="WP_317634964.1">
    <property type="nucleotide sequence ID" value="NZ_AP026802.1"/>
</dbReference>
<evidence type="ECO:0000256" key="4">
    <source>
        <dbReference type="ARBA" id="ARBA00022989"/>
    </source>
</evidence>
<organism evidence="10 11">
    <name type="scientific">Xylocopilactobacillus apicola</name>
    <dbReference type="NCBI Taxonomy" id="2932184"/>
    <lineage>
        <taxon>Bacteria</taxon>
        <taxon>Bacillati</taxon>
        <taxon>Bacillota</taxon>
        <taxon>Bacilli</taxon>
        <taxon>Lactobacillales</taxon>
        <taxon>Lactobacillaceae</taxon>
        <taxon>Xylocopilactobacillus</taxon>
    </lineage>
</organism>